<feature type="compositionally biased region" description="Low complexity" evidence="1">
    <location>
        <begin position="98"/>
        <end position="111"/>
    </location>
</feature>
<protein>
    <submittedName>
        <fullName evidence="2">Uncharacterized protein</fullName>
    </submittedName>
</protein>
<proteinExistence type="predicted"/>
<comment type="caution">
    <text evidence="2">The sequence shown here is derived from an EMBL/GenBank/DDBJ whole genome shotgun (WGS) entry which is preliminary data.</text>
</comment>
<reference evidence="2" key="1">
    <citation type="journal article" date="2023" name="Genome Biol. Evol.">
        <title>First Whole Genome Sequence and Flow Cytometry Genome Size Data for the Lichen-Forming Fungus Ramalina farinacea (Ascomycota).</title>
        <authorList>
            <person name="Llewellyn T."/>
            <person name="Mian S."/>
            <person name="Hill R."/>
            <person name="Leitch I.J."/>
            <person name="Gaya E."/>
        </authorList>
    </citation>
    <scope>NUCLEOTIDE SEQUENCE</scope>
    <source>
        <strain evidence="2">LIQ254RAFAR</strain>
    </source>
</reference>
<organism evidence="2 3">
    <name type="scientific">Ramalina farinacea</name>
    <dbReference type="NCBI Taxonomy" id="258253"/>
    <lineage>
        <taxon>Eukaryota</taxon>
        <taxon>Fungi</taxon>
        <taxon>Dikarya</taxon>
        <taxon>Ascomycota</taxon>
        <taxon>Pezizomycotina</taxon>
        <taxon>Lecanoromycetes</taxon>
        <taxon>OSLEUM clade</taxon>
        <taxon>Lecanoromycetidae</taxon>
        <taxon>Lecanorales</taxon>
        <taxon>Lecanorineae</taxon>
        <taxon>Ramalinaceae</taxon>
        <taxon>Ramalina</taxon>
    </lineage>
</organism>
<evidence type="ECO:0000256" key="1">
    <source>
        <dbReference type="SAM" id="MobiDB-lite"/>
    </source>
</evidence>
<evidence type="ECO:0000313" key="3">
    <source>
        <dbReference type="Proteomes" id="UP001161017"/>
    </source>
</evidence>
<feature type="region of interest" description="Disordered" evidence="1">
    <location>
        <begin position="1"/>
        <end position="20"/>
    </location>
</feature>
<sequence>MPKLSSASDSSTNTLDAERADRISRLAGLERLATVRGAHQHLVQSNVQSQLQEPQAQGYFDQASQLHKSTVGSASATGSVCGSVPDSADKMSEEADDGVSSAAFSDDGSASLVGFGEAASSTLSGPTSTTGRPSGTAKASSFKPKRQQSERSGSPMEDIEEPGQAAGYTLASSFNRAKTNPKIKADGSMMSSFGAQEQAERIIDETMHDMEGNVLGSPLQARDLGRFSFEDKHGDGFSKR</sequence>
<dbReference type="EMBL" id="JAPUFD010000001">
    <property type="protein sequence ID" value="MDI1485067.1"/>
    <property type="molecule type" value="Genomic_DNA"/>
</dbReference>
<dbReference type="AlphaFoldDB" id="A0AA43QEE3"/>
<gene>
    <name evidence="2" type="ORF">OHK93_000201</name>
</gene>
<evidence type="ECO:0000313" key="2">
    <source>
        <dbReference type="EMBL" id="MDI1485067.1"/>
    </source>
</evidence>
<feature type="region of interest" description="Disordered" evidence="1">
    <location>
        <begin position="47"/>
        <end position="168"/>
    </location>
</feature>
<feature type="compositionally biased region" description="Polar residues" evidence="1">
    <location>
        <begin position="62"/>
        <end position="80"/>
    </location>
</feature>
<feature type="compositionally biased region" description="Polar residues" evidence="1">
    <location>
        <begin position="1"/>
        <end position="15"/>
    </location>
</feature>
<feature type="compositionally biased region" description="Low complexity" evidence="1">
    <location>
        <begin position="118"/>
        <end position="137"/>
    </location>
</feature>
<keyword evidence="3" id="KW-1185">Reference proteome</keyword>
<dbReference type="Proteomes" id="UP001161017">
    <property type="component" value="Unassembled WGS sequence"/>
</dbReference>
<name>A0AA43QEE3_9LECA</name>
<accession>A0AA43QEE3</accession>